<sequence length="224" mass="24023">VAAGSGADYESAQAADFEWVEVTYGAETRVDVAVFKPESYSDSGSHPLILALPWGGGTPDLALGMVDAYWNREAPRRGYVVIAPSILGSSLATEAAEFLPALFSWLDEHVSYDPERIVVVGASNGGRGVFHVLAADPERFAAAIAMPGSYSGPAETFEPFAGKPVWLMVGEMDRGWRASTEATRVSLEAAGITPRVNLIRGQGHVLRMDDRILMDWLDEVLAGP</sequence>
<dbReference type="InterPro" id="IPR001375">
    <property type="entry name" value="Peptidase_S9_cat"/>
</dbReference>
<dbReference type="Pfam" id="PF00326">
    <property type="entry name" value="Peptidase_S9"/>
    <property type="match status" value="1"/>
</dbReference>
<dbReference type="EMBL" id="UINC01001110">
    <property type="protein sequence ID" value="SUZ71067.1"/>
    <property type="molecule type" value="Genomic_DNA"/>
</dbReference>
<dbReference type="Gene3D" id="3.40.50.1820">
    <property type="entry name" value="alpha/beta hydrolase"/>
    <property type="match status" value="1"/>
</dbReference>
<dbReference type="PANTHER" id="PTHR43037:SF5">
    <property type="entry name" value="FERULOYL ESTERASE"/>
    <property type="match status" value="1"/>
</dbReference>
<dbReference type="GO" id="GO:0008236">
    <property type="term" value="F:serine-type peptidase activity"/>
    <property type="evidence" value="ECO:0007669"/>
    <property type="project" value="InterPro"/>
</dbReference>
<name>A0A381PYK7_9ZZZZ</name>
<gene>
    <name evidence="4" type="ORF">METZ01_LOCUS23921</name>
</gene>
<evidence type="ECO:0000256" key="2">
    <source>
        <dbReference type="ARBA" id="ARBA00022801"/>
    </source>
</evidence>
<dbReference type="InterPro" id="IPR029058">
    <property type="entry name" value="AB_hydrolase_fold"/>
</dbReference>
<accession>A0A381PYK7</accession>
<feature type="non-terminal residue" evidence="4">
    <location>
        <position position="224"/>
    </location>
</feature>
<dbReference type="GO" id="GO:0006508">
    <property type="term" value="P:proteolysis"/>
    <property type="evidence" value="ECO:0007669"/>
    <property type="project" value="InterPro"/>
</dbReference>
<protein>
    <recommendedName>
        <fullName evidence="3">Peptidase S9 prolyl oligopeptidase catalytic domain-containing protein</fullName>
    </recommendedName>
</protein>
<organism evidence="4">
    <name type="scientific">marine metagenome</name>
    <dbReference type="NCBI Taxonomy" id="408172"/>
    <lineage>
        <taxon>unclassified sequences</taxon>
        <taxon>metagenomes</taxon>
        <taxon>ecological metagenomes</taxon>
    </lineage>
</organism>
<evidence type="ECO:0000256" key="1">
    <source>
        <dbReference type="ARBA" id="ARBA00022729"/>
    </source>
</evidence>
<feature type="non-terminal residue" evidence="4">
    <location>
        <position position="1"/>
    </location>
</feature>
<dbReference type="AlphaFoldDB" id="A0A381PYK7"/>
<feature type="domain" description="Peptidase S9 prolyl oligopeptidase catalytic" evidence="3">
    <location>
        <begin position="104"/>
        <end position="148"/>
    </location>
</feature>
<keyword evidence="2" id="KW-0378">Hydrolase</keyword>
<dbReference type="PANTHER" id="PTHR43037">
    <property type="entry name" value="UNNAMED PRODUCT-RELATED"/>
    <property type="match status" value="1"/>
</dbReference>
<keyword evidence="1" id="KW-0732">Signal</keyword>
<reference evidence="4" key="1">
    <citation type="submission" date="2018-05" db="EMBL/GenBank/DDBJ databases">
        <authorList>
            <person name="Lanie J.A."/>
            <person name="Ng W.-L."/>
            <person name="Kazmierczak K.M."/>
            <person name="Andrzejewski T.M."/>
            <person name="Davidsen T.M."/>
            <person name="Wayne K.J."/>
            <person name="Tettelin H."/>
            <person name="Glass J.I."/>
            <person name="Rusch D."/>
            <person name="Podicherti R."/>
            <person name="Tsui H.-C.T."/>
            <person name="Winkler M.E."/>
        </authorList>
    </citation>
    <scope>NUCLEOTIDE SEQUENCE</scope>
</reference>
<dbReference type="InterPro" id="IPR050955">
    <property type="entry name" value="Plant_Biomass_Hydrol_Est"/>
</dbReference>
<dbReference type="SUPFAM" id="SSF53474">
    <property type="entry name" value="alpha/beta-Hydrolases"/>
    <property type="match status" value="1"/>
</dbReference>
<proteinExistence type="predicted"/>
<evidence type="ECO:0000259" key="3">
    <source>
        <dbReference type="Pfam" id="PF00326"/>
    </source>
</evidence>
<evidence type="ECO:0000313" key="4">
    <source>
        <dbReference type="EMBL" id="SUZ71067.1"/>
    </source>
</evidence>